<dbReference type="GO" id="GO:0097038">
    <property type="term" value="C:perinuclear endoplasmic reticulum"/>
    <property type="evidence" value="ECO:0007669"/>
    <property type="project" value="TreeGrafter"/>
</dbReference>
<dbReference type="GO" id="GO:0035621">
    <property type="term" value="P:ER to Golgi ceramide transport"/>
    <property type="evidence" value="ECO:0007669"/>
    <property type="project" value="TreeGrafter"/>
</dbReference>
<dbReference type="Proteomes" id="UP000076842">
    <property type="component" value="Unassembled WGS sequence"/>
</dbReference>
<gene>
    <name evidence="8" type="ORF">CALCODRAFT_482386</name>
</gene>
<evidence type="ECO:0000256" key="5">
    <source>
        <dbReference type="SAM" id="Coils"/>
    </source>
</evidence>
<dbReference type="Pfam" id="PF15409">
    <property type="entry name" value="PH_8"/>
    <property type="match status" value="1"/>
</dbReference>
<evidence type="ECO:0000256" key="4">
    <source>
        <dbReference type="ARBA" id="ARBA00023121"/>
    </source>
</evidence>
<feature type="coiled-coil region" evidence="5">
    <location>
        <begin position="859"/>
        <end position="889"/>
    </location>
</feature>
<keyword evidence="4" id="KW-0446">Lipid-binding</keyword>
<dbReference type="SUPFAM" id="SSF144000">
    <property type="entry name" value="Oxysterol-binding protein-like"/>
    <property type="match status" value="1"/>
</dbReference>
<reference evidence="8 9" key="1">
    <citation type="journal article" date="2016" name="Mol. Biol. Evol.">
        <title>Comparative Genomics of Early-Diverging Mushroom-Forming Fungi Provides Insights into the Origins of Lignocellulose Decay Capabilities.</title>
        <authorList>
            <person name="Nagy L.G."/>
            <person name="Riley R."/>
            <person name="Tritt A."/>
            <person name="Adam C."/>
            <person name="Daum C."/>
            <person name="Floudas D."/>
            <person name="Sun H."/>
            <person name="Yadav J.S."/>
            <person name="Pangilinan J."/>
            <person name="Larsson K.H."/>
            <person name="Matsuura K."/>
            <person name="Barry K."/>
            <person name="Labutti K."/>
            <person name="Kuo R."/>
            <person name="Ohm R.A."/>
            <person name="Bhattacharya S.S."/>
            <person name="Shirouzu T."/>
            <person name="Yoshinaga Y."/>
            <person name="Martin F.M."/>
            <person name="Grigoriev I.V."/>
            <person name="Hibbett D.S."/>
        </authorList>
    </citation>
    <scope>NUCLEOTIDE SEQUENCE [LARGE SCALE GENOMIC DNA]</scope>
    <source>
        <strain evidence="8 9">HHB12733</strain>
    </source>
</reference>
<evidence type="ECO:0000313" key="9">
    <source>
        <dbReference type="Proteomes" id="UP000076842"/>
    </source>
</evidence>
<evidence type="ECO:0000256" key="3">
    <source>
        <dbReference type="ARBA" id="ARBA00023055"/>
    </source>
</evidence>
<dbReference type="GO" id="GO:0032541">
    <property type="term" value="C:cortical endoplasmic reticulum"/>
    <property type="evidence" value="ECO:0007669"/>
    <property type="project" value="TreeGrafter"/>
</dbReference>
<sequence>MPRLRTRTLSHVRSLDLSSRHKDDRDKDRPPVPPLPPVQAQGPAAQPPVSSPPPLAKAPQPTPATPPPKVNGTMPNGNALRPESALAGPSTPARGAQAPYMHGPHGAPGSMLTVEDAVLQSGWLLKKGKKKLQGFARRHFTLTTHGVLSYRLSPTQPVRGSRALRNVSVAASGKLRQINIDGGDSSGERSAEDEIWHLKCLSSEEWTMWMTAIRRFIVDPEVRSLRSLAQQSAAHSPMASIRSSPNAVRASASLAMLASKLAYGESRTTRMSTLLGAMEHTIGEMDRLVSAAAEEEAVMPSPSPRRTASFGLRGKKEGREPHLPGGHGVNGKEKEKEGIFGIFHRRASHKDQISPVHSASDIPTLSSRTTSSPTPSYSPSHHSTAHPIAPTLASLSASLHTLRDQHAQLLAIVNEVPPSRAHSRPGTVHEHSADGTVEEHSLGLVDSVSGHAPAPFISVDDPSGGQRRLSIVTTASGATEEAEWFDADDWNGEEIELDNVELEDSESEGDAATEAVEELEVAEKLERDDDEESDDAESMRSAEAGGVVRYAQPVLEEGRRTTLPTTVSGEEVSLWAVLRKNVGKDLSTVSFPVTFNEPLSLLQKLAEDMEYCSEVLVRAVAASDPVQRMCYVAAFAVSTYASTHYRAARKPFNPMLGETFEDIRPSSRFIAEKVTHHPPVMASYAEGDGWTYWATSGGKNKFWGRSLEIIPTGTTHIKIGENHYTWQKPSSFMRNLVAGQKYVEHVGQMTISDSHSQLTCVLDFKDSGFWGSSRNAVSGVVRSADGSILASLEGAWHESFSRQLDSGDTLSVLWRANAMPAQAEQYYGFTTFAMQLNEILPSQRPFLPPTDSRLRPDQRALEEGRVDEAEAEKLRLEQAQRRRRAERDDMGKSWEPKWFTRVPGPSGLGEEWEFKGGEESYWEVRKTGRWDDPGLWA</sequence>
<keyword evidence="2" id="KW-0813">Transport</keyword>
<dbReference type="InParanoid" id="A0A165GTN8"/>
<dbReference type="GO" id="GO:0005886">
    <property type="term" value="C:plasma membrane"/>
    <property type="evidence" value="ECO:0007669"/>
    <property type="project" value="TreeGrafter"/>
</dbReference>
<dbReference type="InterPro" id="IPR041680">
    <property type="entry name" value="PH_8"/>
</dbReference>
<organism evidence="8 9">
    <name type="scientific">Calocera cornea HHB12733</name>
    <dbReference type="NCBI Taxonomy" id="1353952"/>
    <lineage>
        <taxon>Eukaryota</taxon>
        <taxon>Fungi</taxon>
        <taxon>Dikarya</taxon>
        <taxon>Basidiomycota</taxon>
        <taxon>Agaricomycotina</taxon>
        <taxon>Dacrymycetes</taxon>
        <taxon>Dacrymycetales</taxon>
        <taxon>Dacrymycetaceae</taxon>
        <taxon>Calocera</taxon>
    </lineage>
</organism>
<dbReference type="InterPro" id="IPR001849">
    <property type="entry name" value="PH_domain"/>
</dbReference>
<dbReference type="InterPro" id="IPR037239">
    <property type="entry name" value="OSBP_sf"/>
</dbReference>
<dbReference type="STRING" id="1353952.A0A165GTN8"/>
<dbReference type="PANTHER" id="PTHR10972:SF203">
    <property type="entry name" value="OXYSTEROL-BINDING PROTEIN HOMOLOG 3"/>
    <property type="match status" value="1"/>
</dbReference>
<protein>
    <recommendedName>
        <fullName evidence="7">PH domain-containing protein</fullName>
    </recommendedName>
</protein>
<dbReference type="GO" id="GO:0034727">
    <property type="term" value="P:piecemeal microautophagy of the nucleus"/>
    <property type="evidence" value="ECO:0007669"/>
    <property type="project" value="TreeGrafter"/>
</dbReference>
<evidence type="ECO:0000256" key="6">
    <source>
        <dbReference type="SAM" id="MobiDB-lite"/>
    </source>
</evidence>
<feature type="region of interest" description="Disordered" evidence="6">
    <location>
        <begin position="1"/>
        <end position="104"/>
    </location>
</feature>
<dbReference type="AlphaFoldDB" id="A0A165GTN8"/>
<dbReference type="GO" id="GO:0006897">
    <property type="term" value="P:endocytosis"/>
    <property type="evidence" value="ECO:0007669"/>
    <property type="project" value="TreeGrafter"/>
</dbReference>
<dbReference type="GO" id="GO:0006887">
    <property type="term" value="P:exocytosis"/>
    <property type="evidence" value="ECO:0007669"/>
    <property type="project" value="TreeGrafter"/>
</dbReference>
<dbReference type="Pfam" id="PF01237">
    <property type="entry name" value="Oxysterol_BP"/>
    <property type="match status" value="1"/>
</dbReference>
<dbReference type="SMART" id="SM00233">
    <property type="entry name" value="PH"/>
    <property type="match status" value="1"/>
</dbReference>
<dbReference type="GO" id="GO:0032934">
    <property type="term" value="F:sterol binding"/>
    <property type="evidence" value="ECO:0007669"/>
    <property type="project" value="TreeGrafter"/>
</dbReference>
<feature type="region of interest" description="Disordered" evidence="6">
    <location>
        <begin position="520"/>
        <end position="543"/>
    </location>
</feature>
<feature type="compositionally biased region" description="Pro residues" evidence="6">
    <location>
        <begin position="45"/>
        <end position="69"/>
    </location>
</feature>
<evidence type="ECO:0000256" key="1">
    <source>
        <dbReference type="ARBA" id="ARBA00008842"/>
    </source>
</evidence>
<dbReference type="GO" id="GO:0030011">
    <property type="term" value="P:maintenance of cell polarity"/>
    <property type="evidence" value="ECO:0007669"/>
    <property type="project" value="TreeGrafter"/>
</dbReference>
<accession>A0A165GTN8</accession>
<feature type="compositionally biased region" description="Low complexity" evidence="6">
    <location>
        <begin position="363"/>
        <end position="385"/>
    </location>
</feature>
<feature type="compositionally biased region" description="Basic residues" evidence="6">
    <location>
        <begin position="1"/>
        <end position="10"/>
    </location>
</feature>
<dbReference type="GO" id="GO:0005829">
    <property type="term" value="C:cytosol"/>
    <property type="evidence" value="ECO:0007669"/>
    <property type="project" value="TreeGrafter"/>
</dbReference>
<feature type="domain" description="PH" evidence="7">
    <location>
        <begin position="117"/>
        <end position="218"/>
    </location>
</feature>
<dbReference type="PROSITE" id="PS50003">
    <property type="entry name" value="PH_DOMAIN"/>
    <property type="match status" value="1"/>
</dbReference>
<dbReference type="Gene3D" id="2.30.29.30">
    <property type="entry name" value="Pleckstrin-homology domain (PH domain)/Phosphotyrosine-binding domain (PTB)"/>
    <property type="match status" value="1"/>
</dbReference>
<feature type="compositionally biased region" description="Basic and acidic residues" evidence="6">
    <location>
        <begin position="18"/>
        <end position="30"/>
    </location>
</feature>
<dbReference type="EMBL" id="KV423951">
    <property type="protein sequence ID" value="KZT58462.1"/>
    <property type="molecule type" value="Genomic_DNA"/>
</dbReference>
<name>A0A165GTN8_9BASI</name>
<dbReference type="InterPro" id="IPR000648">
    <property type="entry name" value="Oxysterol-bd"/>
</dbReference>
<proteinExistence type="inferred from homology"/>
<dbReference type="Gene3D" id="2.40.160.120">
    <property type="match status" value="1"/>
</dbReference>
<dbReference type="InterPro" id="IPR011993">
    <property type="entry name" value="PH-like_dom_sf"/>
</dbReference>
<dbReference type="GO" id="GO:0120009">
    <property type="term" value="P:intermembrane lipid transfer"/>
    <property type="evidence" value="ECO:0007669"/>
    <property type="project" value="UniProtKB-ARBA"/>
</dbReference>
<evidence type="ECO:0000256" key="2">
    <source>
        <dbReference type="ARBA" id="ARBA00022448"/>
    </source>
</evidence>
<feature type="region of interest" description="Disordered" evidence="6">
    <location>
        <begin position="295"/>
        <end position="334"/>
    </location>
</feature>
<dbReference type="FunFam" id="2.40.160.120:FF:000001">
    <property type="entry name" value="Oxysterol-binding protein"/>
    <property type="match status" value="1"/>
</dbReference>
<keyword evidence="5" id="KW-0175">Coiled coil</keyword>
<comment type="similarity">
    <text evidence="1">Belongs to the OSBP family.</text>
</comment>
<dbReference type="OrthoDB" id="416222at2759"/>
<feature type="region of interest" description="Disordered" evidence="6">
    <location>
        <begin position="346"/>
        <end position="385"/>
    </location>
</feature>
<keyword evidence="9" id="KW-1185">Reference proteome</keyword>
<dbReference type="Gene3D" id="3.30.70.3490">
    <property type="match status" value="1"/>
</dbReference>
<evidence type="ECO:0000313" key="8">
    <source>
        <dbReference type="EMBL" id="KZT58462.1"/>
    </source>
</evidence>
<dbReference type="PANTHER" id="PTHR10972">
    <property type="entry name" value="OXYSTEROL-BINDING PROTEIN-RELATED"/>
    <property type="match status" value="1"/>
</dbReference>
<dbReference type="SUPFAM" id="SSF50729">
    <property type="entry name" value="PH domain-like"/>
    <property type="match status" value="1"/>
</dbReference>
<keyword evidence="3" id="KW-0445">Lipid transport</keyword>
<evidence type="ECO:0000259" key="7">
    <source>
        <dbReference type="PROSITE" id="PS50003"/>
    </source>
</evidence>
<dbReference type="FunCoup" id="A0A165GTN8">
    <property type="interactions" value="112"/>
</dbReference>